<dbReference type="OrthoDB" id="6593433at2759"/>
<dbReference type="GO" id="GO:0016887">
    <property type="term" value="F:ATP hydrolysis activity"/>
    <property type="evidence" value="ECO:0007669"/>
    <property type="project" value="InterPro"/>
</dbReference>
<keyword evidence="4" id="KW-0067">ATP-binding</keyword>
<evidence type="ECO:0000256" key="4">
    <source>
        <dbReference type="ARBA" id="ARBA00022840"/>
    </source>
</evidence>
<dbReference type="InterPro" id="IPR005116">
    <property type="entry name" value="Transp-assoc_OB_typ1"/>
</dbReference>
<keyword evidence="6" id="KW-0764">Sulfate transport</keyword>
<dbReference type="NCBIfam" id="TIGR00968">
    <property type="entry name" value="3a0106s01"/>
    <property type="match status" value="1"/>
</dbReference>
<dbReference type="SUPFAM" id="SSF50331">
    <property type="entry name" value="MOP-like"/>
    <property type="match status" value="1"/>
</dbReference>
<dbReference type="InterPro" id="IPR008995">
    <property type="entry name" value="Mo/tungstate-bd_C_term_dom"/>
</dbReference>
<dbReference type="InterPro" id="IPR005666">
    <property type="entry name" value="Sulph_transpt1"/>
</dbReference>
<organism evidence="9 10">
    <name type="scientific">Galdieria partita</name>
    <dbReference type="NCBI Taxonomy" id="83374"/>
    <lineage>
        <taxon>Eukaryota</taxon>
        <taxon>Rhodophyta</taxon>
        <taxon>Bangiophyceae</taxon>
        <taxon>Galdieriales</taxon>
        <taxon>Galdieriaceae</taxon>
        <taxon>Galdieria</taxon>
    </lineage>
</organism>
<accession>A0A9C7US02</accession>
<keyword evidence="2" id="KW-0813">Transport</keyword>
<dbReference type="Proteomes" id="UP001061958">
    <property type="component" value="Unassembled WGS sequence"/>
</dbReference>
<dbReference type="EMBL" id="BQMJ01000044">
    <property type="protein sequence ID" value="GJQ13496.1"/>
    <property type="molecule type" value="Genomic_DNA"/>
</dbReference>
<evidence type="ECO:0000256" key="5">
    <source>
        <dbReference type="ARBA" id="ARBA00022967"/>
    </source>
</evidence>
<name>A0A9C7US02_9RHOD</name>
<keyword evidence="5" id="KW-1278">Translocase</keyword>
<dbReference type="PROSITE" id="PS50893">
    <property type="entry name" value="ABC_TRANSPORTER_2"/>
    <property type="match status" value="1"/>
</dbReference>
<gene>
    <name evidence="9" type="ORF">GpartN1_g5287.t1</name>
</gene>
<evidence type="ECO:0000256" key="3">
    <source>
        <dbReference type="ARBA" id="ARBA00022741"/>
    </source>
</evidence>
<evidence type="ECO:0000256" key="2">
    <source>
        <dbReference type="ARBA" id="ARBA00022448"/>
    </source>
</evidence>
<evidence type="ECO:0000313" key="9">
    <source>
        <dbReference type="EMBL" id="GJQ13496.1"/>
    </source>
</evidence>
<reference evidence="9" key="2">
    <citation type="submission" date="2022-01" db="EMBL/GenBank/DDBJ databases">
        <authorList>
            <person name="Hirooka S."/>
            <person name="Miyagishima S.Y."/>
        </authorList>
    </citation>
    <scope>NUCLEOTIDE SEQUENCE</scope>
    <source>
        <strain evidence="9">NBRC 102759</strain>
    </source>
</reference>
<dbReference type="GO" id="GO:0005524">
    <property type="term" value="F:ATP binding"/>
    <property type="evidence" value="ECO:0007669"/>
    <property type="project" value="UniProtKB-KW"/>
</dbReference>
<reference evidence="9" key="1">
    <citation type="journal article" date="2022" name="Proc. Natl. Acad. Sci. U.S.A.">
        <title>Life cycle and functional genomics of the unicellular red alga Galdieria for elucidating algal and plant evolution and industrial use.</title>
        <authorList>
            <person name="Hirooka S."/>
            <person name="Itabashi T."/>
            <person name="Ichinose T.M."/>
            <person name="Onuma R."/>
            <person name="Fujiwara T."/>
            <person name="Yamashita S."/>
            <person name="Jong L.W."/>
            <person name="Tomita R."/>
            <person name="Iwane A.H."/>
            <person name="Miyagishima S.Y."/>
        </authorList>
    </citation>
    <scope>NUCLEOTIDE SEQUENCE</scope>
    <source>
        <strain evidence="9">NBRC 102759</strain>
    </source>
</reference>
<dbReference type="Pfam" id="PF03459">
    <property type="entry name" value="TOBE"/>
    <property type="match status" value="1"/>
</dbReference>
<evidence type="ECO:0000259" key="8">
    <source>
        <dbReference type="PROSITE" id="PS50893"/>
    </source>
</evidence>
<comment type="caution">
    <text evidence="9">The sequence shown here is derived from an EMBL/GenBank/DDBJ whole genome shotgun (WGS) entry which is preliminary data.</text>
</comment>
<dbReference type="PANTHER" id="PTHR42781">
    <property type="entry name" value="SPERMIDINE/PUTRESCINE IMPORT ATP-BINDING PROTEIN POTA"/>
    <property type="match status" value="1"/>
</dbReference>
<dbReference type="SMART" id="SM00382">
    <property type="entry name" value="AAA"/>
    <property type="match status" value="1"/>
</dbReference>
<feature type="region of interest" description="Disordered" evidence="7">
    <location>
        <begin position="100"/>
        <end position="131"/>
    </location>
</feature>
<feature type="region of interest" description="Disordered" evidence="7">
    <location>
        <begin position="30"/>
        <end position="55"/>
    </location>
</feature>
<proteinExistence type="predicted"/>
<evidence type="ECO:0000313" key="10">
    <source>
        <dbReference type="Proteomes" id="UP001061958"/>
    </source>
</evidence>
<dbReference type="AlphaFoldDB" id="A0A9C7US02"/>
<feature type="domain" description="ABC transporter" evidence="8">
    <location>
        <begin position="139"/>
        <end position="373"/>
    </location>
</feature>
<dbReference type="SUPFAM" id="SSF52540">
    <property type="entry name" value="P-loop containing nucleoside triphosphate hydrolases"/>
    <property type="match status" value="1"/>
</dbReference>
<evidence type="ECO:0000256" key="1">
    <source>
        <dbReference type="ARBA" id="ARBA00014334"/>
    </source>
</evidence>
<dbReference type="PROSITE" id="PS00211">
    <property type="entry name" value="ABC_TRANSPORTER_1"/>
    <property type="match status" value="1"/>
</dbReference>
<protein>
    <recommendedName>
        <fullName evidence="1">Probable ATP-dependent transporter ycf16</fullName>
    </recommendedName>
</protein>
<dbReference type="InterPro" id="IPR017871">
    <property type="entry name" value="ABC_transporter-like_CS"/>
</dbReference>
<dbReference type="InterPro" id="IPR050093">
    <property type="entry name" value="ABC_SmlMolc_Importer"/>
</dbReference>
<dbReference type="Gene3D" id="3.40.50.300">
    <property type="entry name" value="P-loop containing nucleotide triphosphate hydrolases"/>
    <property type="match status" value="1"/>
</dbReference>
<dbReference type="InterPro" id="IPR003439">
    <property type="entry name" value="ABC_transporter-like_ATP-bd"/>
</dbReference>
<sequence>MKKPMQLGYLSLNTDSNIMMDSRQRMGLRLENGRLDGNNRSKKRPNRTRLFPITTHPTPLPIACGTAWNMTLEEAKKNRRGLGHVLFQFLRSIIPSSEEDVTMESSATETDEDSVEWRDQNGMTSSKKHSSRKLSSVPIKIRHLHKTFGEGSESFIALRDINLDFEAGALVALVGPSGSGKSTLLRIIAGLETCDNGQILFGDEDATNIRVQDRRIGFVFQHYALFRHMTVEQNIEFGLKIRGVDKKTRKKKVAELLDLMQLSGLGHRFPSQISGGQRQRVALARSLAPDPSVLLLDEPFAALDAKVRRGLRAWLRRLHEEVGVTTIFVTHDQLEALEVASTLVVMNRGRVEQVGTPSEVYDNPQTPFVMSFMGEVNVLKRSRALGENTLVDLENAQKFRSQRAPETFMLRPHDIQIDLAPSLYTTEATVVSIVFLGWQVNVDVELSDGQVLQAHLTKSTFEKLNLCRGQTVYIRFPEKTMYQVEDDYSI</sequence>
<dbReference type="GO" id="GO:0043190">
    <property type="term" value="C:ATP-binding cassette (ABC) transporter complex"/>
    <property type="evidence" value="ECO:0007669"/>
    <property type="project" value="InterPro"/>
</dbReference>
<dbReference type="Pfam" id="PF00005">
    <property type="entry name" value="ABC_tran"/>
    <property type="match status" value="1"/>
</dbReference>
<dbReference type="GO" id="GO:0015419">
    <property type="term" value="F:ABC-type sulfate transporter activity"/>
    <property type="evidence" value="ECO:0007669"/>
    <property type="project" value="InterPro"/>
</dbReference>
<dbReference type="PANTHER" id="PTHR42781:SF4">
    <property type="entry name" value="SPERMIDINE_PUTRESCINE IMPORT ATP-BINDING PROTEIN POTA"/>
    <property type="match status" value="1"/>
</dbReference>
<evidence type="ECO:0000256" key="7">
    <source>
        <dbReference type="SAM" id="MobiDB-lite"/>
    </source>
</evidence>
<evidence type="ECO:0000256" key="6">
    <source>
        <dbReference type="ARBA" id="ARBA00023032"/>
    </source>
</evidence>
<dbReference type="InterPro" id="IPR003593">
    <property type="entry name" value="AAA+_ATPase"/>
</dbReference>
<keyword evidence="3" id="KW-0547">Nucleotide-binding</keyword>
<dbReference type="FunFam" id="3.40.50.300:FF:000425">
    <property type="entry name" value="Probable ABC transporter, ATP-binding subunit"/>
    <property type="match status" value="1"/>
</dbReference>
<keyword evidence="10" id="KW-1185">Reference proteome</keyword>
<dbReference type="InterPro" id="IPR027417">
    <property type="entry name" value="P-loop_NTPase"/>
</dbReference>
<dbReference type="Gene3D" id="2.40.50.100">
    <property type="match status" value="1"/>
</dbReference>